<evidence type="ECO:0000256" key="8">
    <source>
        <dbReference type="PROSITE-ProRule" id="PRU00169"/>
    </source>
</evidence>
<dbReference type="PROSITE" id="PS01124">
    <property type="entry name" value="HTH_ARAC_FAMILY_2"/>
    <property type="match status" value="1"/>
</dbReference>
<evidence type="ECO:0000313" key="11">
    <source>
        <dbReference type="EMBL" id="UOQ46657.1"/>
    </source>
</evidence>
<dbReference type="InterPro" id="IPR051552">
    <property type="entry name" value="HptR"/>
</dbReference>
<protein>
    <submittedName>
        <fullName evidence="11">Response regulator</fullName>
    </submittedName>
</protein>
<dbReference type="PRINTS" id="PR00032">
    <property type="entry name" value="HTHARAC"/>
</dbReference>
<gene>
    <name evidence="11" type="ORF">MUN88_11135</name>
</gene>
<reference evidence="11 12" key="1">
    <citation type="submission" date="2022-04" db="EMBL/GenBank/DDBJ databases">
        <title>Gracilibacillus sp. isolated from saltern.</title>
        <authorList>
            <person name="Won M."/>
            <person name="Lee C.-M."/>
            <person name="Woen H.-Y."/>
            <person name="Kwon S.-W."/>
        </authorList>
    </citation>
    <scope>NUCLEOTIDE SEQUENCE [LARGE SCALE GENOMIC DNA]</scope>
    <source>
        <strain evidence="11 12">SSWR10-1</strain>
    </source>
</reference>
<dbReference type="SUPFAM" id="SSF46689">
    <property type="entry name" value="Homeodomain-like"/>
    <property type="match status" value="2"/>
</dbReference>
<dbReference type="SMART" id="SM00342">
    <property type="entry name" value="HTH_ARAC"/>
    <property type="match status" value="1"/>
</dbReference>
<evidence type="ECO:0000256" key="2">
    <source>
        <dbReference type="ARBA" id="ARBA00022490"/>
    </source>
</evidence>
<dbReference type="CDD" id="cd17536">
    <property type="entry name" value="REC_YesN-like"/>
    <property type="match status" value="1"/>
</dbReference>
<dbReference type="InterPro" id="IPR011006">
    <property type="entry name" value="CheY-like_superfamily"/>
</dbReference>
<evidence type="ECO:0000259" key="10">
    <source>
        <dbReference type="PROSITE" id="PS50110"/>
    </source>
</evidence>
<keyword evidence="2" id="KW-0963">Cytoplasm</keyword>
<name>A0ABY4EQE2_9BACI</name>
<dbReference type="InterPro" id="IPR018060">
    <property type="entry name" value="HTH_AraC"/>
</dbReference>
<evidence type="ECO:0000256" key="4">
    <source>
        <dbReference type="ARBA" id="ARBA00023012"/>
    </source>
</evidence>
<evidence type="ECO:0000259" key="9">
    <source>
        <dbReference type="PROSITE" id="PS01124"/>
    </source>
</evidence>
<dbReference type="InterPro" id="IPR018062">
    <property type="entry name" value="HTH_AraC-typ_CS"/>
</dbReference>
<dbReference type="PROSITE" id="PS50110">
    <property type="entry name" value="RESPONSE_REGULATORY"/>
    <property type="match status" value="1"/>
</dbReference>
<feature type="modified residue" description="4-aspartylphosphate" evidence="8">
    <location>
        <position position="55"/>
    </location>
</feature>
<dbReference type="Pfam" id="PF00072">
    <property type="entry name" value="Response_reg"/>
    <property type="match status" value="1"/>
</dbReference>
<dbReference type="RefSeq" id="WP_244714998.1">
    <property type="nucleotide sequence ID" value="NZ_CP095072.1"/>
</dbReference>
<evidence type="ECO:0000256" key="5">
    <source>
        <dbReference type="ARBA" id="ARBA00023015"/>
    </source>
</evidence>
<keyword evidence="5" id="KW-0805">Transcription regulation</keyword>
<feature type="domain" description="Response regulatory" evidence="10">
    <location>
        <begin position="3"/>
        <end position="120"/>
    </location>
</feature>
<dbReference type="SUPFAM" id="SSF52172">
    <property type="entry name" value="CheY-like"/>
    <property type="match status" value="1"/>
</dbReference>
<dbReference type="Proteomes" id="UP000831782">
    <property type="component" value="Chromosome"/>
</dbReference>
<evidence type="ECO:0000256" key="1">
    <source>
        <dbReference type="ARBA" id="ARBA00004496"/>
    </source>
</evidence>
<dbReference type="InterPro" id="IPR020449">
    <property type="entry name" value="Tscrpt_reg_AraC-type_HTH"/>
</dbReference>
<organism evidence="11 12">
    <name type="scientific">Gracilibacillus caseinilyticus</name>
    <dbReference type="NCBI Taxonomy" id="2932256"/>
    <lineage>
        <taxon>Bacteria</taxon>
        <taxon>Bacillati</taxon>
        <taxon>Bacillota</taxon>
        <taxon>Bacilli</taxon>
        <taxon>Bacillales</taxon>
        <taxon>Bacillaceae</taxon>
        <taxon>Gracilibacillus</taxon>
    </lineage>
</organism>
<keyword evidence="6" id="KW-0238">DNA-binding</keyword>
<evidence type="ECO:0000256" key="6">
    <source>
        <dbReference type="ARBA" id="ARBA00023125"/>
    </source>
</evidence>
<dbReference type="Gene3D" id="3.40.50.2300">
    <property type="match status" value="1"/>
</dbReference>
<accession>A0ABY4EQE2</accession>
<keyword evidence="4" id="KW-0902">Two-component regulatory system</keyword>
<dbReference type="PANTHER" id="PTHR42713:SF3">
    <property type="entry name" value="TRANSCRIPTIONAL REGULATORY PROTEIN HPTR"/>
    <property type="match status" value="1"/>
</dbReference>
<keyword evidence="7" id="KW-0804">Transcription</keyword>
<dbReference type="InterPro" id="IPR001789">
    <property type="entry name" value="Sig_transdc_resp-reg_receiver"/>
</dbReference>
<dbReference type="PROSITE" id="PS00041">
    <property type="entry name" value="HTH_ARAC_FAMILY_1"/>
    <property type="match status" value="1"/>
</dbReference>
<feature type="domain" description="HTH araC/xylS-type" evidence="9">
    <location>
        <begin position="442"/>
        <end position="538"/>
    </location>
</feature>
<keyword evidence="12" id="KW-1185">Reference proteome</keyword>
<dbReference type="Gene3D" id="1.10.10.60">
    <property type="entry name" value="Homeodomain-like"/>
    <property type="match status" value="2"/>
</dbReference>
<proteinExistence type="predicted"/>
<dbReference type="SMART" id="SM00448">
    <property type="entry name" value="REC"/>
    <property type="match status" value="1"/>
</dbReference>
<comment type="subcellular location">
    <subcellularLocation>
        <location evidence="1">Cytoplasm</location>
    </subcellularLocation>
</comment>
<evidence type="ECO:0000256" key="7">
    <source>
        <dbReference type="ARBA" id="ARBA00023163"/>
    </source>
</evidence>
<sequence length="538" mass="62975">MKTILIIDDELSVRQGLSRHVDWQKLRLNVIGTASDGKQALEMINKDRPDIVITDIYMPEMDGLTLIKHLYEQYSSIKIIIHSGYNHFDNARKAIQYGVKHFFLKPSPVSEIETIMQDVLQEMEADDKKADILNKYTVQRPVYLAYRKDSFIRQLLFNHHSLNDRLSHTSNELLGISTNTAAIVTSIMINRPPYLTKAHEREWQLMKFSVGNILSETMERFNDQRELVSHLVDYSDSSYVLVMFLPGNSLYLEQINDQLVQKMVDHVLYYLKVSMMVGVSEVKSNIHQLTDAYGESMQALEVSEYEEWNHVYHYNEMKKRGVHSSESYPFEMVKEINEAITSKDYEVVLDIWNNFVNDISSATYLPFYLIQTISINVLSVLLMEEQYSDNGESDLNEAVLLQGVYHHQTTKALLDWMLLQLKDWVERSKQFISNQKTSHLVDQVKEHVHQYYDELITLGEIAEEFHVNRNYLSQLFKKTTGETFVHYLNQYRINKAKELLREKRYMVYEVSEMVGYQNSTYFSQVFKAIVGISPSEFF</sequence>
<dbReference type="EMBL" id="CP095072">
    <property type="protein sequence ID" value="UOQ46657.1"/>
    <property type="molecule type" value="Genomic_DNA"/>
</dbReference>
<evidence type="ECO:0000256" key="3">
    <source>
        <dbReference type="ARBA" id="ARBA00022553"/>
    </source>
</evidence>
<keyword evidence="3 8" id="KW-0597">Phosphoprotein</keyword>
<dbReference type="InterPro" id="IPR009057">
    <property type="entry name" value="Homeodomain-like_sf"/>
</dbReference>
<dbReference type="PANTHER" id="PTHR42713">
    <property type="entry name" value="HISTIDINE KINASE-RELATED"/>
    <property type="match status" value="1"/>
</dbReference>
<evidence type="ECO:0000313" key="12">
    <source>
        <dbReference type="Proteomes" id="UP000831782"/>
    </source>
</evidence>
<dbReference type="Pfam" id="PF12833">
    <property type="entry name" value="HTH_18"/>
    <property type="match status" value="1"/>
</dbReference>